<proteinExistence type="predicted"/>
<name>A0A6J5KXQ6_9CAUD</name>
<sequence length="300" mass="33867">MKSFITFITEQDVKSTTREGIEHLQKMKDIEFIDFFTKIKKELNGKLKNVPVQLKVDLLGFRFGKDSSGNIFVESSRSGPIYDEGSFTKHTMARGSADTIMIERAKHYDDILKYFKNANISKILPENTKVVVEVGYNPMASEDKDWITFVTVKYDKTKLGSLMTLFPHKVLVSSTGDKHPQEKEILNSLYKLSTSKIKILNPYLETSDIDISGYLDPLDSIDARTKEVLLSRKAVDKPEKAAIKELLQKIKDNLADYILKHPAIKGKEMIGSDIEGLILNIGGKDIKVTTPEFKLSKAKS</sequence>
<dbReference type="EMBL" id="LR796208">
    <property type="protein sequence ID" value="CAB4127328.1"/>
    <property type="molecule type" value="Genomic_DNA"/>
</dbReference>
<protein>
    <submittedName>
        <fullName evidence="1">Uncharacterized protein</fullName>
    </submittedName>
</protein>
<reference evidence="1" key="1">
    <citation type="submission" date="2020-04" db="EMBL/GenBank/DDBJ databases">
        <authorList>
            <person name="Chiriac C."/>
            <person name="Salcher M."/>
            <person name="Ghai R."/>
            <person name="Kavagutti S V."/>
        </authorList>
    </citation>
    <scope>NUCLEOTIDE SEQUENCE</scope>
</reference>
<organism evidence="1">
    <name type="scientific">uncultured Caudovirales phage</name>
    <dbReference type="NCBI Taxonomy" id="2100421"/>
    <lineage>
        <taxon>Viruses</taxon>
        <taxon>Duplodnaviria</taxon>
        <taxon>Heunggongvirae</taxon>
        <taxon>Uroviricota</taxon>
        <taxon>Caudoviricetes</taxon>
        <taxon>Peduoviridae</taxon>
        <taxon>Maltschvirus</taxon>
        <taxon>Maltschvirus maltsch</taxon>
    </lineage>
</organism>
<evidence type="ECO:0000313" key="1">
    <source>
        <dbReference type="EMBL" id="CAB4127328.1"/>
    </source>
</evidence>
<gene>
    <name evidence="1" type="ORF">UFOVP84_132</name>
</gene>
<accession>A0A6J5KXQ6</accession>